<evidence type="ECO:0000256" key="11">
    <source>
        <dbReference type="ARBA" id="ARBA00022989"/>
    </source>
</evidence>
<evidence type="ECO:0000313" key="17">
    <source>
        <dbReference type="EMBL" id="NMO95584.1"/>
    </source>
</evidence>
<keyword evidence="6" id="KW-0808">Transferase</keyword>
<dbReference type="PANTHER" id="PTHR24421:SF37">
    <property type="entry name" value="SENSOR HISTIDINE KINASE NARS"/>
    <property type="match status" value="1"/>
</dbReference>
<comment type="caution">
    <text evidence="17">The sequence shown here is derived from an EMBL/GenBank/DDBJ whole genome shotgun (WGS) entry which is preliminary data.</text>
</comment>
<organism evidence="17 18">
    <name type="scientific">Paenibacillus lemnae</name>
    <dbReference type="NCBI Taxonomy" id="1330551"/>
    <lineage>
        <taxon>Bacteria</taxon>
        <taxon>Bacillati</taxon>
        <taxon>Bacillota</taxon>
        <taxon>Bacilli</taxon>
        <taxon>Bacillales</taxon>
        <taxon>Paenibacillaceae</taxon>
        <taxon>Paenibacillus</taxon>
    </lineage>
</organism>
<dbReference type="InterPro" id="IPR050482">
    <property type="entry name" value="Sensor_HK_TwoCompSys"/>
</dbReference>
<keyword evidence="18" id="KW-1185">Reference proteome</keyword>
<dbReference type="InterPro" id="IPR003594">
    <property type="entry name" value="HATPase_dom"/>
</dbReference>
<evidence type="ECO:0000256" key="7">
    <source>
        <dbReference type="ARBA" id="ARBA00022692"/>
    </source>
</evidence>
<keyword evidence="12" id="KW-0902">Two-component regulatory system</keyword>
<keyword evidence="11 15" id="KW-1133">Transmembrane helix</keyword>
<dbReference type="GO" id="GO:0005886">
    <property type="term" value="C:plasma membrane"/>
    <property type="evidence" value="ECO:0007669"/>
    <property type="project" value="UniProtKB-SubCell"/>
</dbReference>
<dbReference type="GO" id="GO:0005524">
    <property type="term" value="F:ATP binding"/>
    <property type="evidence" value="ECO:0007669"/>
    <property type="project" value="UniProtKB-KW"/>
</dbReference>
<feature type="domain" description="Histidine kinase" evidence="16">
    <location>
        <begin position="151"/>
        <end position="345"/>
    </location>
</feature>
<evidence type="ECO:0000256" key="4">
    <source>
        <dbReference type="ARBA" id="ARBA00022475"/>
    </source>
</evidence>
<name>A0A848M7Q6_PAELE</name>
<dbReference type="Proteomes" id="UP000565468">
    <property type="component" value="Unassembled WGS sequence"/>
</dbReference>
<dbReference type="GO" id="GO:0046983">
    <property type="term" value="F:protein dimerization activity"/>
    <property type="evidence" value="ECO:0007669"/>
    <property type="project" value="InterPro"/>
</dbReference>
<dbReference type="PROSITE" id="PS50109">
    <property type="entry name" value="HIS_KIN"/>
    <property type="match status" value="1"/>
</dbReference>
<dbReference type="EC" id="2.7.13.3" evidence="3"/>
<dbReference type="PANTHER" id="PTHR24421">
    <property type="entry name" value="NITRATE/NITRITE SENSOR PROTEIN NARX-RELATED"/>
    <property type="match status" value="1"/>
</dbReference>
<keyword evidence="13 15" id="KW-0472">Membrane</keyword>
<keyword evidence="9 17" id="KW-0418">Kinase</keyword>
<evidence type="ECO:0000256" key="10">
    <source>
        <dbReference type="ARBA" id="ARBA00022840"/>
    </source>
</evidence>
<evidence type="ECO:0000313" key="18">
    <source>
        <dbReference type="Proteomes" id="UP000565468"/>
    </source>
</evidence>
<dbReference type="InterPro" id="IPR036890">
    <property type="entry name" value="HATPase_C_sf"/>
</dbReference>
<evidence type="ECO:0000256" key="5">
    <source>
        <dbReference type="ARBA" id="ARBA00022553"/>
    </source>
</evidence>
<dbReference type="Pfam" id="PF07730">
    <property type="entry name" value="HisKA_3"/>
    <property type="match status" value="1"/>
</dbReference>
<evidence type="ECO:0000256" key="12">
    <source>
        <dbReference type="ARBA" id="ARBA00023012"/>
    </source>
</evidence>
<dbReference type="InterPro" id="IPR017202">
    <property type="entry name" value="LiaS/VraS"/>
</dbReference>
<keyword evidence="7 15" id="KW-0812">Transmembrane</keyword>
<dbReference type="InterPro" id="IPR005467">
    <property type="entry name" value="His_kinase_dom"/>
</dbReference>
<dbReference type="InterPro" id="IPR011712">
    <property type="entry name" value="Sig_transdc_His_kin_sub3_dim/P"/>
</dbReference>
<feature type="region of interest" description="Disordered" evidence="14">
    <location>
        <begin position="340"/>
        <end position="374"/>
    </location>
</feature>
<dbReference type="Gene3D" id="1.20.5.1930">
    <property type="match status" value="1"/>
</dbReference>
<dbReference type="PIRSF" id="PIRSF037431">
    <property type="entry name" value="STHK_LiaS"/>
    <property type="match status" value="1"/>
</dbReference>
<dbReference type="Pfam" id="PF02518">
    <property type="entry name" value="HATPase_c"/>
    <property type="match status" value="1"/>
</dbReference>
<evidence type="ECO:0000256" key="2">
    <source>
        <dbReference type="ARBA" id="ARBA00004651"/>
    </source>
</evidence>
<evidence type="ECO:0000256" key="1">
    <source>
        <dbReference type="ARBA" id="ARBA00000085"/>
    </source>
</evidence>
<dbReference type="CDD" id="cd16917">
    <property type="entry name" value="HATPase_UhpB-NarQ-NarX-like"/>
    <property type="match status" value="1"/>
</dbReference>
<keyword evidence="10" id="KW-0067">ATP-binding</keyword>
<dbReference type="SMART" id="SM00387">
    <property type="entry name" value="HATPase_c"/>
    <property type="match status" value="1"/>
</dbReference>
<keyword evidence="5" id="KW-0597">Phosphoprotein</keyword>
<feature type="transmembrane region" description="Helical" evidence="15">
    <location>
        <begin position="47"/>
        <end position="68"/>
    </location>
</feature>
<dbReference type="Gene3D" id="3.30.565.10">
    <property type="entry name" value="Histidine kinase-like ATPase, C-terminal domain"/>
    <property type="match status" value="1"/>
</dbReference>
<evidence type="ECO:0000256" key="14">
    <source>
        <dbReference type="SAM" id="MobiDB-lite"/>
    </source>
</evidence>
<dbReference type="GO" id="GO:0000155">
    <property type="term" value="F:phosphorelay sensor kinase activity"/>
    <property type="evidence" value="ECO:0007669"/>
    <property type="project" value="InterPro"/>
</dbReference>
<dbReference type="SUPFAM" id="SSF55874">
    <property type="entry name" value="ATPase domain of HSP90 chaperone/DNA topoisomerase II/histidine kinase"/>
    <property type="match status" value="1"/>
</dbReference>
<evidence type="ECO:0000259" key="16">
    <source>
        <dbReference type="PROSITE" id="PS50109"/>
    </source>
</evidence>
<evidence type="ECO:0000256" key="6">
    <source>
        <dbReference type="ARBA" id="ARBA00022679"/>
    </source>
</evidence>
<feature type="compositionally biased region" description="Basic and acidic residues" evidence="14">
    <location>
        <begin position="345"/>
        <end position="366"/>
    </location>
</feature>
<sequence>MDSDKKSNMITRSMREGTLLGFAVMLIVLYVLYTYDYLQLMDDWGDAIQAGITITLMPITLGAVYGFFQGYRTKRKLDRVRETLTEWEKSGIHPGSMPDVGDDEVGRLGDQLDRISKRWEEQVTTLQRLSTNNAQLAEQARVSAIVEERQRLARELHDAVSQQLFAISMTATAVRRTLEKDFGKAQRQVELIEEMASVAQSEMRALLLHLRPVYLEGKALEQGLRELIRELQIKVPMDIHLEMEEGMTLVKGIENHLFRIVQEAMSNTLRHAKAEKMDIRIHRKQNTVRVMLRDDGIGFELDERKQASYGLSTMEERVTELGGSIQIITAPGKGTRIEISVPLMDDERKKNEGDGDGSRSGIRDGNIHQSASGR</sequence>
<protein>
    <recommendedName>
        <fullName evidence="3">histidine kinase</fullName>
        <ecNumber evidence="3">2.7.13.3</ecNumber>
    </recommendedName>
</protein>
<proteinExistence type="predicted"/>
<accession>A0A848M7Q6</accession>
<dbReference type="RefSeq" id="WP_169504375.1">
    <property type="nucleotide sequence ID" value="NZ_JABBPN010000005.1"/>
</dbReference>
<comment type="subcellular location">
    <subcellularLocation>
        <location evidence="2">Cell membrane</location>
        <topology evidence="2">Multi-pass membrane protein</topology>
    </subcellularLocation>
</comment>
<keyword evidence="4" id="KW-1003">Cell membrane</keyword>
<evidence type="ECO:0000256" key="13">
    <source>
        <dbReference type="ARBA" id="ARBA00023136"/>
    </source>
</evidence>
<comment type="catalytic activity">
    <reaction evidence="1">
        <text>ATP + protein L-histidine = ADP + protein N-phospho-L-histidine.</text>
        <dbReference type="EC" id="2.7.13.3"/>
    </reaction>
</comment>
<evidence type="ECO:0000256" key="8">
    <source>
        <dbReference type="ARBA" id="ARBA00022741"/>
    </source>
</evidence>
<reference evidence="17 18" key="1">
    <citation type="submission" date="2020-04" db="EMBL/GenBank/DDBJ databases">
        <title>Paenibacillus algicola sp. nov., a novel marine bacterium producing alginate lyase.</title>
        <authorList>
            <person name="Huang H."/>
        </authorList>
    </citation>
    <scope>NUCLEOTIDE SEQUENCE [LARGE SCALE GENOMIC DNA]</scope>
    <source>
        <strain evidence="17 18">L7-75</strain>
    </source>
</reference>
<dbReference type="EMBL" id="JABBPN010000005">
    <property type="protein sequence ID" value="NMO95584.1"/>
    <property type="molecule type" value="Genomic_DNA"/>
</dbReference>
<keyword evidence="8" id="KW-0547">Nucleotide-binding</keyword>
<evidence type="ECO:0000256" key="9">
    <source>
        <dbReference type="ARBA" id="ARBA00022777"/>
    </source>
</evidence>
<feature type="transmembrane region" description="Helical" evidence="15">
    <location>
        <begin position="17"/>
        <end position="35"/>
    </location>
</feature>
<evidence type="ECO:0000256" key="15">
    <source>
        <dbReference type="SAM" id="Phobius"/>
    </source>
</evidence>
<evidence type="ECO:0000256" key="3">
    <source>
        <dbReference type="ARBA" id="ARBA00012438"/>
    </source>
</evidence>
<dbReference type="AlphaFoldDB" id="A0A848M7Q6"/>
<gene>
    <name evidence="17" type="ORF">HII30_07345</name>
</gene>